<feature type="region of interest" description="Disordered" evidence="1">
    <location>
        <begin position="1"/>
        <end position="26"/>
    </location>
</feature>
<keyword evidence="3" id="KW-1185">Reference proteome</keyword>
<reference evidence="2 3" key="1">
    <citation type="submission" date="2024-04" db="EMBL/GenBank/DDBJ databases">
        <title>Phyllosticta paracitricarpa is synonymous to the EU quarantine fungus P. citricarpa based on phylogenomic analyses.</title>
        <authorList>
            <consortium name="Lawrence Berkeley National Laboratory"/>
            <person name="Van Ingen-Buijs V.A."/>
            <person name="Van Westerhoven A.C."/>
            <person name="Haridas S."/>
            <person name="Skiadas P."/>
            <person name="Martin F."/>
            <person name="Groenewald J.Z."/>
            <person name="Crous P.W."/>
            <person name="Seidl M.F."/>
        </authorList>
    </citation>
    <scope>NUCLEOTIDE SEQUENCE [LARGE SCALE GENOMIC DNA]</scope>
    <source>
        <strain evidence="2 3">CBS 122670</strain>
    </source>
</reference>
<dbReference type="Proteomes" id="UP001365128">
    <property type="component" value="Unassembled WGS sequence"/>
</dbReference>
<dbReference type="EMBL" id="JBBPDW010000049">
    <property type="protein sequence ID" value="KAK7532676.1"/>
    <property type="molecule type" value="Genomic_DNA"/>
</dbReference>
<accession>A0ABR1LBQ4</accession>
<name>A0ABR1LBQ4_9PEZI</name>
<proteinExistence type="predicted"/>
<protein>
    <submittedName>
        <fullName evidence="2">Uncharacterized protein</fullName>
    </submittedName>
</protein>
<evidence type="ECO:0000313" key="2">
    <source>
        <dbReference type="EMBL" id="KAK7532676.1"/>
    </source>
</evidence>
<sequence length="203" mass="22767">MVKVEIQTDAKQGATPQSGAGRHGMQWMMGPPTGDSRQGQREVLLRGLSCLHREQNKSRAVLQTPCTAARPRESHAACHCHAPSHVAARRGRCSKSGLPVRPCPPVCRRQVERSKCKVGVSDRRLAWHSGTWSTDRWSLEFSLSVFNSLPFPVCSSRRLTALASPSRSELVDELTQQLRIYDMNSWSDMSNMFLFCSFLSRLQ</sequence>
<comment type="caution">
    <text evidence="2">The sequence shown here is derived from an EMBL/GenBank/DDBJ whole genome shotgun (WGS) entry which is preliminary data.</text>
</comment>
<gene>
    <name evidence="2" type="ORF">IWX46DRAFT_335842</name>
</gene>
<evidence type="ECO:0000256" key="1">
    <source>
        <dbReference type="SAM" id="MobiDB-lite"/>
    </source>
</evidence>
<organism evidence="2 3">
    <name type="scientific">Phyllosticta citricarpa</name>
    <dbReference type="NCBI Taxonomy" id="55181"/>
    <lineage>
        <taxon>Eukaryota</taxon>
        <taxon>Fungi</taxon>
        <taxon>Dikarya</taxon>
        <taxon>Ascomycota</taxon>
        <taxon>Pezizomycotina</taxon>
        <taxon>Dothideomycetes</taxon>
        <taxon>Dothideomycetes incertae sedis</taxon>
        <taxon>Botryosphaeriales</taxon>
        <taxon>Phyllostictaceae</taxon>
        <taxon>Phyllosticta</taxon>
    </lineage>
</organism>
<evidence type="ECO:0000313" key="3">
    <source>
        <dbReference type="Proteomes" id="UP001365128"/>
    </source>
</evidence>